<dbReference type="EMBL" id="JASBWU010000009">
    <property type="protein sequence ID" value="KAJ9119162.1"/>
    <property type="molecule type" value="Genomic_DNA"/>
</dbReference>
<dbReference type="Proteomes" id="UP001243375">
    <property type="component" value="Unassembled WGS sequence"/>
</dbReference>
<comment type="caution">
    <text evidence="1">The sequence shown here is derived from an EMBL/GenBank/DDBJ whole genome shotgun (WGS) entry which is preliminary data.</text>
</comment>
<accession>A0ACC2X8R7</accession>
<sequence length="294" mass="32697">MFTPTRGYTQQELYVPLFVPPASSEGPIYSSFRGPSTPDPAQIAKMSRLLAMLHKKRDCLPEQVRDCIYPPVPDLIPSGTINASNEDPSTPAYNAPGNSSSDEDDDEEVVTPVAFDAFMVKDAIKRHLQIYSGAGGVVAVHIGVNSQLLRCFKGREHLVEFRSYYIITPRVNLAGSFAPIASMNAGEVHALVQMLERDTDLVCERSATVDGHDHVPLSRVTIAHHERPTIVRHNAEPYGFMHRLHARERMRRVAVNTDIKAHLESRINTVKRVDSGDESDDGILWMTKSKRSAN</sequence>
<evidence type="ECO:0000313" key="2">
    <source>
        <dbReference type="Proteomes" id="UP001243375"/>
    </source>
</evidence>
<name>A0ACC2X8R7_9TREE</name>
<evidence type="ECO:0000313" key="1">
    <source>
        <dbReference type="EMBL" id="KAJ9119162.1"/>
    </source>
</evidence>
<keyword evidence="2" id="KW-1185">Reference proteome</keyword>
<protein>
    <submittedName>
        <fullName evidence="1">Uncharacterized protein</fullName>
    </submittedName>
</protein>
<proteinExistence type="predicted"/>
<organism evidence="1 2">
    <name type="scientific">Naganishia vaughanmartiniae</name>
    <dbReference type="NCBI Taxonomy" id="1424756"/>
    <lineage>
        <taxon>Eukaryota</taxon>
        <taxon>Fungi</taxon>
        <taxon>Dikarya</taxon>
        <taxon>Basidiomycota</taxon>
        <taxon>Agaricomycotina</taxon>
        <taxon>Tremellomycetes</taxon>
        <taxon>Filobasidiales</taxon>
        <taxon>Filobasidiaceae</taxon>
        <taxon>Naganishia</taxon>
    </lineage>
</organism>
<gene>
    <name evidence="1" type="ORF">QFC22_003654</name>
</gene>
<reference evidence="1" key="1">
    <citation type="submission" date="2023-04" db="EMBL/GenBank/DDBJ databases">
        <title>Draft Genome sequencing of Naganishia species isolated from polar environments using Oxford Nanopore Technology.</title>
        <authorList>
            <person name="Leo P."/>
            <person name="Venkateswaran K."/>
        </authorList>
    </citation>
    <scope>NUCLEOTIDE SEQUENCE</scope>
    <source>
        <strain evidence="1">MNA-CCFEE 5425</strain>
    </source>
</reference>